<dbReference type="AlphaFoldDB" id="A0AAV9ZC12"/>
<proteinExistence type="predicted"/>
<protein>
    <submittedName>
        <fullName evidence="1">Uncharacterized protein</fullName>
    </submittedName>
</protein>
<evidence type="ECO:0000313" key="2">
    <source>
        <dbReference type="Proteomes" id="UP001362999"/>
    </source>
</evidence>
<dbReference type="EMBL" id="JAWWNJ010000166">
    <property type="protein sequence ID" value="KAK6977669.1"/>
    <property type="molecule type" value="Genomic_DNA"/>
</dbReference>
<dbReference type="Proteomes" id="UP001362999">
    <property type="component" value="Unassembled WGS sequence"/>
</dbReference>
<accession>A0AAV9ZC12</accession>
<name>A0AAV9ZC12_9AGAR</name>
<organism evidence="1 2">
    <name type="scientific">Favolaschia claudopus</name>
    <dbReference type="NCBI Taxonomy" id="2862362"/>
    <lineage>
        <taxon>Eukaryota</taxon>
        <taxon>Fungi</taxon>
        <taxon>Dikarya</taxon>
        <taxon>Basidiomycota</taxon>
        <taxon>Agaricomycotina</taxon>
        <taxon>Agaricomycetes</taxon>
        <taxon>Agaricomycetidae</taxon>
        <taxon>Agaricales</taxon>
        <taxon>Marasmiineae</taxon>
        <taxon>Mycenaceae</taxon>
        <taxon>Favolaschia</taxon>
    </lineage>
</organism>
<keyword evidence="2" id="KW-1185">Reference proteome</keyword>
<gene>
    <name evidence="1" type="ORF">R3P38DRAFT_3122754</name>
</gene>
<evidence type="ECO:0000313" key="1">
    <source>
        <dbReference type="EMBL" id="KAK6977669.1"/>
    </source>
</evidence>
<sequence length="258" mass="29177">MSLRPLSLLLKDSYQWFRRAFTTTKHFRRATSPFIPRPAFPLHPPPLVTACQPLHLCRFLLSFLSRRLQIQLIRLSTRLAPHKCDLDDARSDCSVPPRHLDHPVNVVVPSAKHSYRIAFARLSVYLVVHHRSLKLLLAPTNQQRETCSSPTLTNSAFAHRLFQTHSYKSTNDESRCFVLSMPPYRINCGFISLVYLSLSSHYPSIPPFVAAYLSPSRSRVFVEFSSRSVKCSELSCTRLDPPPHSSNAAATDVGVPSP</sequence>
<reference evidence="1 2" key="1">
    <citation type="journal article" date="2024" name="J Genomics">
        <title>Draft genome sequencing and assembly of Favolaschia claudopus CIRM-BRFM 2984 isolated from oak limbs.</title>
        <authorList>
            <person name="Navarro D."/>
            <person name="Drula E."/>
            <person name="Chaduli D."/>
            <person name="Cazenave R."/>
            <person name="Ahrendt S."/>
            <person name="Wang J."/>
            <person name="Lipzen A."/>
            <person name="Daum C."/>
            <person name="Barry K."/>
            <person name="Grigoriev I.V."/>
            <person name="Favel A."/>
            <person name="Rosso M.N."/>
            <person name="Martin F."/>
        </authorList>
    </citation>
    <scope>NUCLEOTIDE SEQUENCE [LARGE SCALE GENOMIC DNA]</scope>
    <source>
        <strain evidence="1 2">CIRM-BRFM 2984</strain>
    </source>
</reference>
<comment type="caution">
    <text evidence="1">The sequence shown here is derived from an EMBL/GenBank/DDBJ whole genome shotgun (WGS) entry which is preliminary data.</text>
</comment>